<reference evidence="2 3" key="1">
    <citation type="submission" date="2023-02" db="EMBL/GenBank/DDBJ databases">
        <title>LHISI_Scaffold_Assembly.</title>
        <authorList>
            <person name="Stuart O.P."/>
            <person name="Cleave R."/>
            <person name="Magrath M.J.L."/>
            <person name="Mikheyev A.S."/>
        </authorList>
    </citation>
    <scope>NUCLEOTIDE SEQUENCE [LARGE SCALE GENOMIC DNA]</scope>
    <source>
        <strain evidence="2">Daus_M_001</strain>
        <tissue evidence="2">Leg muscle</tissue>
    </source>
</reference>
<proteinExistence type="predicted"/>
<dbReference type="Proteomes" id="UP001159363">
    <property type="component" value="Chromosome 4"/>
</dbReference>
<name>A0ABQ9HIZ4_9NEOP</name>
<accession>A0ABQ9HIZ4</accession>
<feature type="region of interest" description="Disordered" evidence="1">
    <location>
        <begin position="390"/>
        <end position="426"/>
    </location>
</feature>
<sequence length="502" mass="56290">MQGVVVRLLTSHQGEPGLIPSRVASGFLYVRIVPDDAARRQISLGISCFPRLFIPALLHTHLTSHSSVLKTSILTSHSNLFTHLLTICTNSLWYCVMSKDVRHPQNHYLQLVSSFPVILKSNLVPQDNARWSIKKYPSQPATMVYLVVLKFNILSSVATFHNWQINRSSSQYSWYKYLLLRCMFHGVVLSFLNFSHAQRLHAKVKNEARVSPGRYSARCAYVEGKVGKRGKREAVDLPAKLHIGINISNRQARPAASKTPRMRYRPENCTECGGLYSISLWHRALVAPSNSTHVANRPPSQLSHTGSSGYGSTRSHIKPHHLGLFSGSMCSSLRVNRHKRGQSTGHFPKFYSLRLRKKSREKSPMPEVIENMGSKDNGGFQLQALPIQEHSCGDPSEMNNNNSSDTSDRRGQTNANFPIPVPAPRKQLPNKAVRHTYQNVPIPITPNSQELTPPKKQEWVRILPAEIRMGGPGIKLVNSRMQIQWFTTAPFCLIPAGAAAMY</sequence>
<keyword evidence="3" id="KW-1185">Reference proteome</keyword>
<feature type="region of interest" description="Disordered" evidence="1">
    <location>
        <begin position="292"/>
        <end position="316"/>
    </location>
</feature>
<evidence type="ECO:0000256" key="1">
    <source>
        <dbReference type="SAM" id="MobiDB-lite"/>
    </source>
</evidence>
<organism evidence="2 3">
    <name type="scientific">Dryococelus australis</name>
    <dbReference type="NCBI Taxonomy" id="614101"/>
    <lineage>
        <taxon>Eukaryota</taxon>
        <taxon>Metazoa</taxon>
        <taxon>Ecdysozoa</taxon>
        <taxon>Arthropoda</taxon>
        <taxon>Hexapoda</taxon>
        <taxon>Insecta</taxon>
        <taxon>Pterygota</taxon>
        <taxon>Neoptera</taxon>
        <taxon>Polyneoptera</taxon>
        <taxon>Phasmatodea</taxon>
        <taxon>Verophasmatodea</taxon>
        <taxon>Anareolatae</taxon>
        <taxon>Phasmatidae</taxon>
        <taxon>Eurycanthinae</taxon>
        <taxon>Dryococelus</taxon>
    </lineage>
</organism>
<feature type="compositionally biased region" description="Polar residues" evidence="1">
    <location>
        <begin position="292"/>
        <end position="314"/>
    </location>
</feature>
<gene>
    <name evidence="2" type="ORF">PR048_016167</name>
</gene>
<evidence type="ECO:0000313" key="3">
    <source>
        <dbReference type="Proteomes" id="UP001159363"/>
    </source>
</evidence>
<protein>
    <submittedName>
        <fullName evidence="2">Uncharacterized protein</fullName>
    </submittedName>
</protein>
<dbReference type="EMBL" id="JARBHB010000005">
    <property type="protein sequence ID" value="KAJ8884310.1"/>
    <property type="molecule type" value="Genomic_DNA"/>
</dbReference>
<evidence type="ECO:0000313" key="2">
    <source>
        <dbReference type="EMBL" id="KAJ8884310.1"/>
    </source>
</evidence>
<comment type="caution">
    <text evidence="2">The sequence shown here is derived from an EMBL/GenBank/DDBJ whole genome shotgun (WGS) entry which is preliminary data.</text>
</comment>